<reference evidence="2" key="1">
    <citation type="journal article" date="2019" name="Int. J. Syst. Evol. Microbiol.">
        <title>The Global Catalogue of Microorganisms (GCM) 10K type strain sequencing project: providing services to taxonomists for standard genome sequencing and annotation.</title>
        <authorList>
            <consortium name="The Broad Institute Genomics Platform"/>
            <consortium name="The Broad Institute Genome Sequencing Center for Infectious Disease"/>
            <person name="Wu L."/>
            <person name="Ma J."/>
        </authorList>
    </citation>
    <scope>NUCLEOTIDE SEQUENCE [LARGE SCALE GENOMIC DNA]</scope>
    <source>
        <strain evidence="2">CCUG 52537</strain>
    </source>
</reference>
<dbReference type="PANTHER" id="PTHR30024">
    <property type="entry name" value="ALIPHATIC SULFONATES-BINDING PROTEIN-RELATED"/>
    <property type="match status" value="1"/>
</dbReference>
<dbReference type="EMBL" id="JBHTIK010000005">
    <property type="protein sequence ID" value="MFD0848701.1"/>
    <property type="molecule type" value="Genomic_DNA"/>
</dbReference>
<sequence>MSIDPDDDIVEPAPKPAKPWLSRRELIGGGGLLAAGALGYGLWSRQPVETHTASGLRKVRLAWNANAICLSPALVAKELGIYERNGLDVELLNFAGSTDQLLEAISTGKAEAGVGMIMRWIKPLEQGFDVKLIGGTHGGCIRMAGSRRAGITNDPRSLRGKTVGLSEISGSGRNTFAVLLKAHGIDPNTEVEWRAYPQPLLGEAIRKGEVQAIADSDPILYLMQKQSDGDLVEVMTNLTQPWHNRVCCVLGASGDFVRSDRTAAKMLAMSLVSAAQLCDENPEKVARIFAPYAKASVEDIVWVLKSQTHDRHPVGKDLHGDIALYANELRDVGVMKANTEGRAFADRVVDDLFA</sequence>
<gene>
    <name evidence="1" type="ORF">ACFQ00_10245</name>
</gene>
<dbReference type="RefSeq" id="WP_381489913.1">
    <property type="nucleotide sequence ID" value="NZ_JBHTIK010000005.1"/>
</dbReference>
<dbReference type="PANTHER" id="PTHR30024:SF21">
    <property type="entry name" value="ABC TRANSPORTER SUBSTRATE-BINDING PROTEIN"/>
    <property type="match status" value="1"/>
</dbReference>
<dbReference type="Proteomes" id="UP001597124">
    <property type="component" value="Unassembled WGS sequence"/>
</dbReference>
<proteinExistence type="predicted"/>
<evidence type="ECO:0000313" key="2">
    <source>
        <dbReference type="Proteomes" id="UP001597124"/>
    </source>
</evidence>
<protein>
    <submittedName>
        <fullName evidence="1">ABC transporter substrate-binding protein</fullName>
    </submittedName>
</protein>
<dbReference type="SUPFAM" id="SSF53850">
    <property type="entry name" value="Periplasmic binding protein-like II"/>
    <property type="match status" value="1"/>
</dbReference>
<name>A0ABW3C4X6_SPHXN</name>
<accession>A0ABW3C4X6</accession>
<evidence type="ECO:0000313" key="1">
    <source>
        <dbReference type="EMBL" id="MFD0848701.1"/>
    </source>
</evidence>
<organism evidence="1 2">
    <name type="scientific">Sphingosinicella xenopeptidilytica</name>
    <dbReference type="NCBI Taxonomy" id="364098"/>
    <lineage>
        <taxon>Bacteria</taxon>
        <taxon>Pseudomonadati</taxon>
        <taxon>Pseudomonadota</taxon>
        <taxon>Alphaproteobacteria</taxon>
        <taxon>Sphingomonadales</taxon>
        <taxon>Sphingosinicellaceae</taxon>
        <taxon>Sphingosinicella</taxon>
    </lineage>
</organism>
<dbReference type="Pfam" id="PF13379">
    <property type="entry name" value="NMT1_2"/>
    <property type="match status" value="1"/>
</dbReference>
<dbReference type="Gene3D" id="3.40.190.10">
    <property type="entry name" value="Periplasmic binding protein-like II"/>
    <property type="match status" value="2"/>
</dbReference>
<comment type="caution">
    <text evidence="1">The sequence shown here is derived from an EMBL/GenBank/DDBJ whole genome shotgun (WGS) entry which is preliminary data.</text>
</comment>
<keyword evidence="2" id="KW-1185">Reference proteome</keyword>